<reference evidence="1 2" key="1">
    <citation type="journal article" date="2014" name="BMC Genomics">
        <title>The genome of the intracellular bacterium of the coastal bivalve, Solemya velum: a blueprint for thriving in and out of symbiosis.</title>
        <authorList>
            <person name="Dmytrenko O."/>
            <person name="Russell S.L."/>
            <person name="Loo W.T."/>
            <person name="Fontanez K.M."/>
            <person name="Liao L."/>
            <person name="Roeselers G."/>
            <person name="Sharma R."/>
            <person name="Stewart F.J."/>
            <person name="Newton I.L."/>
            <person name="Woyke T."/>
            <person name="Wu D."/>
            <person name="Lang J.M."/>
            <person name="Eisen J.A."/>
            <person name="Cavanaugh C.M."/>
        </authorList>
    </citation>
    <scope>NUCLEOTIDE SEQUENCE [LARGE SCALE GENOMIC DNA]</scope>
    <source>
        <strain evidence="1 2">WH</strain>
    </source>
</reference>
<evidence type="ECO:0000313" key="2">
    <source>
        <dbReference type="Proteomes" id="UP000030856"/>
    </source>
</evidence>
<keyword evidence="2" id="KW-1185">Reference proteome</keyword>
<dbReference type="EMBL" id="JRAA01000003">
    <property type="protein sequence ID" value="KHF24508.1"/>
    <property type="molecule type" value="Genomic_DNA"/>
</dbReference>
<gene>
    <name evidence="1" type="ORF">JV46_25400</name>
</gene>
<comment type="caution">
    <text evidence="1">The sequence shown here is derived from an EMBL/GenBank/DDBJ whole genome shotgun (WGS) entry which is preliminary data.</text>
</comment>
<dbReference type="RefSeq" id="WP_268747980.1">
    <property type="nucleotide sequence ID" value="NZ_JRAA01000003.1"/>
</dbReference>
<dbReference type="AlphaFoldDB" id="A0A0B0H2R6"/>
<dbReference type="Proteomes" id="UP000030856">
    <property type="component" value="Unassembled WGS sequence"/>
</dbReference>
<sequence>MSDELRKGYITYVIECDQVMEAWKPDEDVEAFSAYKMPEIQTVE</sequence>
<accession>A0A0B0H2R6</accession>
<proteinExistence type="predicted"/>
<evidence type="ECO:0000313" key="1">
    <source>
        <dbReference type="EMBL" id="KHF24508.1"/>
    </source>
</evidence>
<name>A0A0B0H2R6_SOVGS</name>
<dbReference type="STRING" id="2340.JV46_25400"/>
<organism evidence="1 2">
    <name type="scientific">Solemya velum gill symbiont</name>
    <dbReference type="NCBI Taxonomy" id="2340"/>
    <lineage>
        <taxon>Bacteria</taxon>
        <taxon>Pseudomonadati</taxon>
        <taxon>Pseudomonadota</taxon>
        <taxon>Gammaproteobacteria</taxon>
        <taxon>sulfur-oxidizing symbionts</taxon>
    </lineage>
</organism>
<protein>
    <submittedName>
        <fullName evidence="1">Uncharacterized protein</fullName>
    </submittedName>
</protein>